<evidence type="ECO:0000313" key="11">
    <source>
        <dbReference type="EnsemblPlants" id="OB05G18820.1"/>
    </source>
</evidence>
<dbReference type="eggNOG" id="KOG0568">
    <property type="taxonomic scope" value="Eukaryota"/>
</dbReference>
<dbReference type="HOGENOM" id="CLU_046930_1_0_1"/>
<evidence type="ECO:0000256" key="3">
    <source>
        <dbReference type="ARBA" id="ARBA00022737"/>
    </source>
</evidence>
<dbReference type="GO" id="GO:0005840">
    <property type="term" value="C:ribosome"/>
    <property type="evidence" value="ECO:0007669"/>
    <property type="project" value="UniProtKB-KW"/>
</dbReference>
<protein>
    <recommendedName>
        <fullName evidence="8">Ribosomal protein L15</fullName>
    </recommendedName>
</protein>
<evidence type="ECO:0000256" key="6">
    <source>
        <dbReference type="ARBA" id="ARBA00023274"/>
    </source>
</evidence>
<dbReference type="Pfam" id="PF17177">
    <property type="entry name" value="PPR_long"/>
    <property type="match status" value="1"/>
</dbReference>
<reference evidence="11" key="1">
    <citation type="journal article" date="2013" name="Nat. Commun.">
        <title>Whole-genome sequencing of Oryza brachyantha reveals mechanisms underlying Oryza genome evolution.</title>
        <authorList>
            <person name="Chen J."/>
            <person name="Huang Q."/>
            <person name="Gao D."/>
            <person name="Wang J."/>
            <person name="Lang Y."/>
            <person name="Liu T."/>
            <person name="Li B."/>
            <person name="Bai Z."/>
            <person name="Luis Goicoechea J."/>
            <person name="Liang C."/>
            <person name="Chen C."/>
            <person name="Zhang W."/>
            <person name="Sun S."/>
            <person name="Liao Y."/>
            <person name="Zhang X."/>
            <person name="Yang L."/>
            <person name="Song C."/>
            <person name="Wang M."/>
            <person name="Shi J."/>
            <person name="Liu G."/>
            <person name="Liu J."/>
            <person name="Zhou H."/>
            <person name="Zhou W."/>
            <person name="Yu Q."/>
            <person name="An N."/>
            <person name="Chen Y."/>
            <person name="Cai Q."/>
            <person name="Wang B."/>
            <person name="Liu B."/>
            <person name="Min J."/>
            <person name="Huang Y."/>
            <person name="Wu H."/>
            <person name="Li Z."/>
            <person name="Zhang Y."/>
            <person name="Yin Y."/>
            <person name="Song W."/>
            <person name="Jiang J."/>
            <person name="Jackson S.A."/>
            <person name="Wing R.A."/>
            <person name="Wang J."/>
            <person name="Chen M."/>
        </authorList>
    </citation>
    <scope>NUCLEOTIDE SEQUENCE [LARGE SCALE GENOMIC DNA]</scope>
    <source>
        <strain evidence="11">cv. IRGC 101232</strain>
    </source>
</reference>
<keyword evidence="4" id="KW-0809">Transit peptide</keyword>
<evidence type="ECO:0000256" key="9">
    <source>
        <dbReference type="SAM" id="MobiDB-lite"/>
    </source>
</evidence>
<keyword evidence="12" id="KW-1185">Reference proteome</keyword>
<dbReference type="SUPFAM" id="SSF54189">
    <property type="entry name" value="Ribosomal proteins S24e, L23 and L15e"/>
    <property type="match status" value="1"/>
</dbReference>
<dbReference type="PANTHER" id="PTHR47941">
    <property type="entry name" value="PENTATRICOPEPTIDE REPEAT-CONTAINING PROTEIN 3, MITOCHONDRIAL"/>
    <property type="match status" value="1"/>
</dbReference>
<dbReference type="GO" id="GO:0006412">
    <property type="term" value="P:translation"/>
    <property type="evidence" value="ECO:0007669"/>
    <property type="project" value="InterPro"/>
</dbReference>
<dbReference type="InterPro" id="IPR033443">
    <property type="entry name" value="PROP1-like_PPR_dom"/>
</dbReference>
<evidence type="ECO:0000259" key="10">
    <source>
        <dbReference type="Pfam" id="PF17177"/>
    </source>
</evidence>
<evidence type="ECO:0000313" key="12">
    <source>
        <dbReference type="Proteomes" id="UP000006038"/>
    </source>
</evidence>
<feature type="repeat" description="PPR" evidence="7">
    <location>
        <begin position="237"/>
        <end position="271"/>
    </location>
</feature>
<keyword evidence="3" id="KW-0677">Repeat</keyword>
<dbReference type="Gene3D" id="3.40.1120.10">
    <property type="entry name" value="Ribosomal protein l15e"/>
    <property type="match status" value="1"/>
</dbReference>
<dbReference type="InterPro" id="IPR002885">
    <property type="entry name" value="PPR_rpt"/>
</dbReference>
<reference evidence="11" key="2">
    <citation type="submission" date="2013-04" db="UniProtKB">
        <authorList>
            <consortium name="EnsemblPlants"/>
        </authorList>
    </citation>
    <scope>IDENTIFICATION</scope>
</reference>
<evidence type="ECO:0000256" key="1">
    <source>
        <dbReference type="ARBA" id="ARBA00006857"/>
    </source>
</evidence>
<dbReference type="GO" id="GO:1990904">
    <property type="term" value="C:ribonucleoprotein complex"/>
    <property type="evidence" value="ECO:0007669"/>
    <property type="project" value="UniProtKB-KW"/>
</dbReference>
<dbReference type="SMART" id="SM01384">
    <property type="entry name" value="Ribosomal_L15e"/>
    <property type="match status" value="1"/>
</dbReference>
<dbReference type="Proteomes" id="UP000006038">
    <property type="component" value="Chromosome 5"/>
</dbReference>
<organism evidence="11">
    <name type="scientific">Oryza brachyantha</name>
    <name type="common">malo sina</name>
    <dbReference type="NCBI Taxonomy" id="4533"/>
    <lineage>
        <taxon>Eukaryota</taxon>
        <taxon>Viridiplantae</taxon>
        <taxon>Streptophyta</taxon>
        <taxon>Embryophyta</taxon>
        <taxon>Tracheophyta</taxon>
        <taxon>Spermatophyta</taxon>
        <taxon>Magnoliopsida</taxon>
        <taxon>Liliopsida</taxon>
        <taxon>Poales</taxon>
        <taxon>Poaceae</taxon>
        <taxon>BOP clade</taxon>
        <taxon>Oryzoideae</taxon>
        <taxon>Oryzeae</taxon>
        <taxon>Oryzinae</taxon>
        <taxon>Oryza</taxon>
    </lineage>
</organism>
<name>J3M5K8_ORYBR</name>
<dbReference type="GO" id="GO:0003735">
    <property type="term" value="F:structural constituent of ribosome"/>
    <property type="evidence" value="ECO:0007669"/>
    <property type="project" value="InterPro"/>
</dbReference>
<dbReference type="AlphaFoldDB" id="J3M5K8"/>
<keyword evidence="6 8" id="KW-0687">Ribonucleoprotein</keyword>
<comment type="similarity">
    <text evidence="1 8">Belongs to the eukaryotic ribosomal protein eL15 family.</text>
</comment>
<evidence type="ECO:0000256" key="8">
    <source>
        <dbReference type="RuleBase" id="RU000663"/>
    </source>
</evidence>
<comment type="similarity">
    <text evidence="2">Belongs to the PPR family. P subfamily.</text>
</comment>
<dbReference type="InterPro" id="IPR012678">
    <property type="entry name" value="Ribosomal_uL23/eL15/eS24_sf"/>
</dbReference>
<feature type="domain" description="PROP1-like PPR" evidence="10">
    <location>
        <begin position="183"/>
        <end position="311"/>
    </location>
</feature>
<dbReference type="Gene3D" id="1.25.40.10">
    <property type="entry name" value="Tetratricopeptide repeat domain"/>
    <property type="match status" value="1"/>
</dbReference>
<feature type="repeat" description="PPR" evidence="7">
    <location>
        <begin position="272"/>
        <end position="306"/>
    </location>
</feature>
<dbReference type="eggNOG" id="KOG1678">
    <property type="taxonomic scope" value="Eukaryota"/>
</dbReference>
<dbReference type="InterPro" id="IPR011990">
    <property type="entry name" value="TPR-like_helical_dom_sf"/>
</dbReference>
<feature type="region of interest" description="Disordered" evidence="9">
    <location>
        <begin position="89"/>
        <end position="149"/>
    </location>
</feature>
<dbReference type="NCBIfam" id="TIGR00756">
    <property type="entry name" value="PPR"/>
    <property type="match status" value="1"/>
</dbReference>
<dbReference type="OMA" id="NHAVKMF"/>
<evidence type="ECO:0000256" key="4">
    <source>
        <dbReference type="ARBA" id="ARBA00022946"/>
    </source>
</evidence>
<keyword evidence="5 8" id="KW-0689">Ribosomal protein</keyword>
<dbReference type="PROSITE" id="PS51375">
    <property type="entry name" value="PPR"/>
    <property type="match status" value="3"/>
</dbReference>
<dbReference type="Pfam" id="PF00827">
    <property type="entry name" value="Ribosomal_L15e"/>
    <property type="match status" value="1"/>
</dbReference>
<feature type="repeat" description="PPR" evidence="7">
    <location>
        <begin position="200"/>
        <end position="236"/>
    </location>
</feature>
<proteinExistence type="inferred from homology"/>
<dbReference type="Gramene" id="OB05G18820.1">
    <property type="protein sequence ID" value="OB05G18820.1"/>
    <property type="gene ID" value="OB05G18820"/>
</dbReference>
<dbReference type="EnsemblPlants" id="OB05G18820.1">
    <property type="protein sequence ID" value="OB05G18820.1"/>
    <property type="gene ID" value="OB05G18820"/>
</dbReference>
<accession>J3M5K8</accession>
<sequence length="332" mass="37481">MGAYKYVSELWRRKQSDVMRFVQRVRCWEYRQQPAIVRLTRPTRPDKARRLGYKAKQVPCPHHSMAMVAATHCLLRPTCSASRLSMRRLLSSKSSPPPHHSSNTNSPVAFDWSDDDDNPSPPTTETKCPNLPPPYDPFSKKPVVAEPSDPTNLQEIFHRMRTVGLTDYAIKMFDGLSTDGLTHEALELFTVIKDKGVMPDVVAHTAVLEAYANAGPAHWRDAMRTYDRMLASGVAPNAYTLTVLVKGLAASNQFMEAGKYIVEMLDRRMRPNAATYLAVFEAYVRMEKVEEGRVLLETMKSKGFTPSEEAVRSGTVKRGHVFKAIMNMLFDK</sequence>
<dbReference type="InterPro" id="IPR000439">
    <property type="entry name" value="Ribosomal_eL15"/>
</dbReference>
<evidence type="ECO:0000256" key="5">
    <source>
        <dbReference type="ARBA" id="ARBA00022980"/>
    </source>
</evidence>
<dbReference type="InterPro" id="IPR024794">
    <property type="entry name" value="Rbsml_eL15_core_dom_sf"/>
</dbReference>
<evidence type="ECO:0000256" key="7">
    <source>
        <dbReference type="PROSITE-ProRule" id="PRU00708"/>
    </source>
</evidence>
<evidence type="ECO:0000256" key="2">
    <source>
        <dbReference type="ARBA" id="ARBA00007626"/>
    </source>
</evidence>